<dbReference type="Proteomes" id="UP000239899">
    <property type="component" value="Unassembled WGS sequence"/>
</dbReference>
<dbReference type="GO" id="GO:0005739">
    <property type="term" value="C:mitochondrion"/>
    <property type="evidence" value="ECO:0007669"/>
    <property type="project" value="TreeGrafter"/>
</dbReference>
<dbReference type="Pfam" id="PF01327">
    <property type="entry name" value="Pep_deformylase"/>
    <property type="match status" value="1"/>
</dbReference>
<protein>
    <recommendedName>
        <fullName evidence="2 7">Peptide deformylase</fullName>
        <ecNumber evidence="2 7">3.5.1.88</ecNumber>
    </recommendedName>
</protein>
<dbReference type="GO" id="GO:0006412">
    <property type="term" value="P:translation"/>
    <property type="evidence" value="ECO:0007669"/>
    <property type="project" value="UniProtKB-KW"/>
</dbReference>
<evidence type="ECO:0000313" key="8">
    <source>
        <dbReference type="EMBL" id="PRW60731.1"/>
    </source>
</evidence>
<evidence type="ECO:0000256" key="2">
    <source>
        <dbReference type="ARBA" id="ARBA00012175"/>
    </source>
</evidence>
<proteinExistence type="inferred from homology"/>
<dbReference type="PANTHER" id="PTHR10458:SF2">
    <property type="entry name" value="PEPTIDE DEFORMYLASE, MITOCHONDRIAL"/>
    <property type="match status" value="1"/>
</dbReference>
<dbReference type="InterPro" id="IPR023635">
    <property type="entry name" value="Peptide_deformylase"/>
</dbReference>
<dbReference type="NCBIfam" id="NF001159">
    <property type="entry name" value="PRK00150.1-3"/>
    <property type="match status" value="1"/>
</dbReference>
<evidence type="ECO:0000313" key="9">
    <source>
        <dbReference type="Proteomes" id="UP000239899"/>
    </source>
</evidence>
<dbReference type="GO" id="GO:0046872">
    <property type="term" value="F:metal ion binding"/>
    <property type="evidence" value="ECO:0007669"/>
    <property type="project" value="UniProtKB-KW"/>
</dbReference>
<dbReference type="AlphaFoldDB" id="A0A2P6U352"/>
<dbReference type="PANTHER" id="PTHR10458">
    <property type="entry name" value="PEPTIDE DEFORMYLASE"/>
    <property type="match status" value="1"/>
</dbReference>
<gene>
    <name evidence="8" type="ORF">C2E21_0849</name>
</gene>
<reference evidence="8 9" key="1">
    <citation type="journal article" date="2018" name="Plant J.">
        <title>Genome sequences of Chlorella sorokiniana UTEX 1602 and Micractinium conductrix SAG 241.80: implications to maltose excretion by a green alga.</title>
        <authorList>
            <person name="Arriola M.B."/>
            <person name="Velmurugan N."/>
            <person name="Zhang Y."/>
            <person name="Plunkett M.H."/>
            <person name="Hondzo H."/>
            <person name="Barney B.M."/>
        </authorList>
    </citation>
    <scope>NUCLEOTIDE SEQUENCE [LARGE SCALE GENOMIC DNA]</scope>
    <source>
        <strain evidence="9">UTEX 1602</strain>
    </source>
</reference>
<dbReference type="EC" id="3.5.1.88" evidence="2 7"/>
<keyword evidence="7" id="KW-0150">Chloroplast</keyword>
<accession>A0A2P6U352</accession>
<dbReference type="OrthoDB" id="276063at2759"/>
<keyword evidence="9" id="KW-1185">Reference proteome</keyword>
<dbReference type="InterPro" id="IPR036821">
    <property type="entry name" value="Peptide_deformylase_sf"/>
</dbReference>
<dbReference type="FunFam" id="3.90.45.10:FF:000003">
    <property type="entry name" value="Peptide deformylase"/>
    <property type="match status" value="1"/>
</dbReference>
<comment type="catalytic activity">
    <reaction evidence="7">
        <text>N-terminal N-formyl-L-methionyl-[peptide] + H2O = N-terminal L-methionyl-[peptide] + formate</text>
        <dbReference type="Rhea" id="RHEA:24420"/>
        <dbReference type="Rhea" id="RHEA-COMP:10639"/>
        <dbReference type="Rhea" id="RHEA-COMP:10640"/>
        <dbReference type="ChEBI" id="CHEBI:15377"/>
        <dbReference type="ChEBI" id="CHEBI:15740"/>
        <dbReference type="ChEBI" id="CHEBI:49298"/>
        <dbReference type="ChEBI" id="CHEBI:64731"/>
        <dbReference type="EC" id="3.5.1.88"/>
    </reaction>
</comment>
<keyword evidence="4 7" id="KW-0378">Hydrolase</keyword>
<dbReference type="GO" id="GO:0042586">
    <property type="term" value="F:peptide deformylase activity"/>
    <property type="evidence" value="ECO:0007669"/>
    <property type="project" value="UniProtKB-EC"/>
</dbReference>
<dbReference type="HAMAP" id="MF_00163">
    <property type="entry name" value="Pep_deformylase"/>
    <property type="match status" value="1"/>
</dbReference>
<keyword evidence="3 7" id="KW-0479">Metal-binding</keyword>
<evidence type="ECO:0000256" key="5">
    <source>
        <dbReference type="ARBA" id="ARBA00022917"/>
    </source>
</evidence>
<organism evidence="8 9">
    <name type="scientific">Chlorella sorokiniana</name>
    <name type="common">Freshwater green alga</name>
    <dbReference type="NCBI Taxonomy" id="3076"/>
    <lineage>
        <taxon>Eukaryota</taxon>
        <taxon>Viridiplantae</taxon>
        <taxon>Chlorophyta</taxon>
        <taxon>core chlorophytes</taxon>
        <taxon>Trebouxiophyceae</taxon>
        <taxon>Chlorellales</taxon>
        <taxon>Chlorellaceae</taxon>
        <taxon>Chlorella clade</taxon>
        <taxon>Chlorella</taxon>
    </lineage>
</organism>
<comment type="caution">
    <text evidence="8">The sequence shown here is derived from an EMBL/GenBank/DDBJ whole genome shotgun (WGS) entry which is preliminary data.</text>
</comment>
<dbReference type="CDD" id="cd00487">
    <property type="entry name" value="Pep_deformylase"/>
    <property type="match status" value="1"/>
</dbReference>
<sequence>MLGSQELADLVQQMVDTMRAAPGVGLAAPQIGIPLRVIVLEDRPEYIAADAAAADKQRLPFEPLVIVNPSLRPLSDEGARFFEGCLSVPGYQALVERYTAVECSGVTPEGQPLTLAAHGWQARILQHEVDHLQGILYVDRMISRSFAARGAGTRLPADVPRPGPCSCCHPIDQVAAAKA</sequence>
<name>A0A2P6U352_CHLSO</name>
<keyword evidence="5 7" id="KW-0648">Protein biosynthesis</keyword>
<dbReference type="Gene3D" id="3.90.45.10">
    <property type="entry name" value="Peptide deformylase"/>
    <property type="match status" value="1"/>
</dbReference>
<comment type="function">
    <text evidence="6 7">Removes the formyl group from the N-terminal Met of newly synthesized proteins.</text>
</comment>
<dbReference type="NCBIfam" id="TIGR00079">
    <property type="entry name" value="pept_deformyl"/>
    <property type="match status" value="1"/>
</dbReference>
<evidence type="ECO:0000256" key="6">
    <source>
        <dbReference type="ARBA" id="ARBA00037114"/>
    </source>
</evidence>
<comment type="subcellular location">
    <subcellularLocation>
        <location evidence="7">Plastid</location>
        <location evidence="7">Chloroplast</location>
    </subcellularLocation>
</comment>
<dbReference type="PRINTS" id="PR01576">
    <property type="entry name" value="PDEFORMYLASE"/>
</dbReference>
<dbReference type="EMBL" id="LHPG02000002">
    <property type="protein sequence ID" value="PRW60731.1"/>
    <property type="molecule type" value="Genomic_DNA"/>
</dbReference>
<evidence type="ECO:0000256" key="4">
    <source>
        <dbReference type="ARBA" id="ARBA00022801"/>
    </source>
</evidence>
<comment type="similarity">
    <text evidence="1 7">Belongs to the polypeptide deformylase family.</text>
</comment>
<dbReference type="STRING" id="3076.A0A2P6U352"/>
<evidence type="ECO:0000256" key="3">
    <source>
        <dbReference type="ARBA" id="ARBA00022723"/>
    </source>
</evidence>
<dbReference type="GO" id="GO:0009507">
    <property type="term" value="C:chloroplast"/>
    <property type="evidence" value="ECO:0007669"/>
    <property type="project" value="UniProtKB-SubCell"/>
</dbReference>
<keyword evidence="7" id="KW-0934">Plastid</keyword>
<dbReference type="SUPFAM" id="SSF56420">
    <property type="entry name" value="Peptide deformylase"/>
    <property type="match status" value="1"/>
</dbReference>
<evidence type="ECO:0000256" key="1">
    <source>
        <dbReference type="ARBA" id="ARBA00010759"/>
    </source>
</evidence>
<evidence type="ECO:0000256" key="7">
    <source>
        <dbReference type="RuleBase" id="RU362111"/>
    </source>
</evidence>
<keyword evidence="7" id="KW-0809">Transit peptide</keyword>